<organism evidence="1 2">
    <name type="scientific">Kineosporia babensis</name>
    <dbReference type="NCBI Taxonomy" id="499548"/>
    <lineage>
        <taxon>Bacteria</taxon>
        <taxon>Bacillati</taxon>
        <taxon>Actinomycetota</taxon>
        <taxon>Actinomycetes</taxon>
        <taxon>Kineosporiales</taxon>
        <taxon>Kineosporiaceae</taxon>
        <taxon>Kineosporia</taxon>
    </lineage>
</organism>
<gene>
    <name evidence="1" type="ORF">LR394_09015</name>
</gene>
<proteinExistence type="predicted"/>
<comment type="caution">
    <text evidence="1">The sequence shown here is derived from an EMBL/GenBank/DDBJ whole genome shotgun (WGS) entry which is preliminary data.</text>
</comment>
<evidence type="ECO:0000313" key="2">
    <source>
        <dbReference type="Proteomes" id="UP001138997"/>
    </source>
</evidence>
<keyword evidence="2" id="KW-1185">Reference proteome</keyword>
<evidence type="ECO:0000313" key="1">
    <source>
        <dbReference type="EMBL" id="MCD5311036.1"/>
    </source>
</evidence>
<dbReference type="EMBL" id="JAJOMB010000004">
    <property type="protein sequence ID" value="MCD5311036.1"/>
    <property type="molecule type" value="Genomic_DNA"/>
</dbReference>
<reference evidence="1" key="1">
    <citation type="submission" date="2021-11" db="EMBL/GenBank/DDBJ databases">
        <title>Streptomyces corallinus and Kineosporia corallina sp. nov., two new coral-derived marine actinobacteria.</title>
        <authorList>
            <person name="Buangrab K."/>
            <person name="Sutthacheep M."/>
            <person name="Yeemin T."/>
            <person name="Harunari E."/>
            <person name="Igarashi Y."/>
            <person name="Sripreechasak P."/>
            <person name="Kanchanasin P."/>
            <person name="Tanasupawat S."/>
            <person name="Phongsopitanun W."/>
        </authorList>
    </citation>
    <scope>NUCLEOTIDE SEQUENCE</scope>
    <source>
        <strain evidence="1">JCM 31032</strain>
    </source>
</reference>
<dbReference type="RefSeq" id="WP_231440217.1">
    <property type="nucleotide sequence ID" value="NZ_JAJOMB010000004.1"/>
</dbReference>
<dbReference type="Proteomes" id="UP001138997">
    <property type="component" value="Unassembled WGS sequence"/>
</dbReference>
<accession>A0A9X1ST73</accession>
<name>A0A9X1ST73_9ACTN</name>
<sequence length="77" mass="7552">MDEVAGQARGRSASVTSVTADLAAPGDALTDAAAGGRYDVIVAASSAKAAIGPQVPACLEGLAWAAWHWGPTSGLTS</sequence>
<protein>
    <submittedName>
        <fullName evidence="1">Uncharacterized protein</fullName>
    </submittedName>
</protein>
<dbReference type="AlphaFoldDB" id="A0A9X1ST73"/>